<dbReference type="Pfam" id="PF13181">
    <property type="entry name" value="TPR_8"/>
    <property type="match status" value="1"/>
</dbReference>
<dbReference type="InterPro" id="IPR011990">
    <property type="entry name" value="TPR-like_helical_dom_sf"/>
</dbReference>
<proteinExistence type="predicted"/>
<evidence type="ECO:0000256" key="4">
    <source>
        <dbReference type="PROSITE-ProRule" id="PRU00339"/>
    </source>
</evidence>
<dbReference type="Gene3D" id="3.30.565.10">
    <property type="entry name" value="Histidine kinase-like ATPase, C-terminal domain"/>
    <property type="match status" value="1"/>
</dbReference>
<evidence type="ECO:0000256" key="1">
    <source>
        <dbReference type="ARBA" id="ARBA00022679"/>
    </source>
</evidence>
<dbReference type="PROSITE" id="PS50005">
    <property type="entry name" value="TPR"/>
    <property type="match status" value="2"/>
</dbReference>
<feature type="transmembrane region" description="Helical" evidence="5">
    <location>
        <begin position="389"/>
        <end position="411"/>
    </location>
</feature>
<sequence length="664" mass="75058">MLVKRLLLVVSVLILLKTNAFGQSLADTSAILTQLNQAEAIEMQQPEKALRDYREALATSQQTGYTKGYFESVRLITYLLDVLGRHDESEKLATEALQKALREPSEQYRSQCHFALAQSAKWQGKNKQAIQHFKKAAPYMLAHQNRKKAAVLYQNLGLIYEAEKLYPQALDYYNRAIRYDRMAKSTNQELAVDYHSVASVYVKQNRLKEALVYYRKTKALLDTTKDLSLLINLYSNIANLHNEEARYDSALFYYQKALRLNRQSNNPLQELHLLAGQAATYNGLSQFAKAKPLLDRAHDMAKTNRVGLSEFRNIYREYANASHGLGDYKTAFAWYQQYVKTNDSLSTREAKELLGEYEVKLRQAEAGQQLAEKQRRIEQLEQAQQRQKLWLLMAVLVGLSVVSGLVFAYLFMRQRRRTADNALLAAERAHELAVVQSELQGQQKERLRISKEMHDDLGASLTTIGLLSEVVKTRMNAATLPEIAKISAISADMVTAMNEIIWSLNTKNDSLNGLIAYTRAFASEFIEDTALLLRTQVSESPREIVMRGADRRNVFLTVKEALHNVVKHAQATQVWLTIRPETDRLVIEVADNGHGFAPNERSRFRNGLGNMKNRMGESGGTCDISSSPTGTRVTITYPYPTASTAKNTANAVWQKTQKSANIAG</sequence>
<dbReference type="Gene3D" id="1.20.5.1930">
    <property type="match status" value="1"/>
</dbReference>
<dbReference type="InterPro" id="IPR019734">
    <property type="entry name" value="TPR_rpt"/>
</dbReference>
<keyword evidence="3" id="KW-0902">Two-component regulatory system</keyword>
<keyword evidence="1" id="KW-0808">Transferase</keyword>
<dbReference type="Pfam" id="PF07730">
    <property type="entry name" value="HisKA_3"/>
    <property type="match status" value="1"/>
</dbReference>
<gene>
    <name evidence="8" type="ORF">DUE52_19960</name>
</gene>
<keyword evidence="5" id="KW-0812">Transmembrane</keyword>
<dbReference type="InterPro" id="IPR036890">
    <property type="entry name" value="HATPase_C_sf"/>
</dbReference>
<dbReference type="Proteomes" id="UP000253383">
    <property type="component" value="Unassembled WGS sequence"/>
</dbReference>
<dbReference type="Pfam" id="PF02518">
    <property type="entry name" value="HATPase_c"/>
    <property type="match status" value="1"/>
</dbReference>
<dbReference type="SUPFAM" id="SSF55874">
    <property type="entry name" value="ATPase domain of HSP90 chaperone/DNA topoisomerase II/histidine kinase"/>
    <property type="match status" value="1"/>
</dbReference>
<dbReference type="PANTHER" id="PTHR24421:SF58">
    <property type="entry name" value="SIGNAL TRANSDUCTION HISTIDINE-PROTEIN KINASE_PHOSPHATASE UHPB"/>
    <property type="match status" value="1"/>
</dbReference>
<feature type="signal peptide" evidence="6">
    <location>
        <begin position="1"/>
        <end position="22"/>
    </location>
</feature>
<keyword evidence="5" id="KW-0472">Membrane</keyword>
<dbReference type="Gene3D" id="1.25.40.10">
    <property type="entry name" value="Tetratricopeptide repeat domain"/>
    <property type="match status" value="2"/>
</dbReference>
<dbReference type="InterPro" id="IPR050482">
    <property type="entry name" value="Sensor_HK_TwoCompSys"/>
</dbReference>
<dbReference type="OrthoDB" id="1523646at2"/>
<feature type="domain" description="Histidine kinase" evidence="7">
    <location>
        <begin position="448"/>
        <end position="641"/>
    </location>
</feature>
<evidence type="ECO:0000313" key="9">
    <source>
        <dbReference type="Proteomes" id="UP000253383"/>
    </source>
</evidence>
<evidence type="ECO:0000313" key="8">
    <source>
        <dbReference type="EMBL" id="RCR67684.1"/>
    </source>
</evidence>
<dbReference type="GO" id="GO:0016020">
    <property type="term" value="C:membrane"/>
    <property type="evidence" value="ECO:0007669"/>
    <property type="project" value="InterPro"/>
</dbReference>
<keyword evidence="4" id="KW-0802">TPR repeat</keyword>
<organism evidence="8 9">
    <name type="scientific">Larkinella punicea</name>
    <dbReference type="NCBI Taxonomy" id="2315727"/>
    <lineage>
        <taxon>Bacteria</taxon>
        <taxon>Pseudomonadati</taxon>
        <taxon>Bacteroidota</taxon>
        <taxon>Cytophagia</taxon>
        <taxon>Cytophagales</taxon>
        <taxon>Spirosomataceae</taxon>
        <taxon>Larkinella</taxon>
    </lineage>
</organism>
<dbReference type="CDD" id="cd16917">
    <property type="entry name" value="HATPase_UhpB-NarQ-NarX-like"/>
    <property type="match status" value="1"/>
</dbReference>
<dbReference type="AlphaFoldDB" id="A0A368JLZ1"/>
<dbReference type="InterPro" id="IPR011712">
    <property type="entry name" value="Sig_transdc_His_kin_sub3_dim/P"/>
</dbReference>
<evidence type="ECO:0000256" key="3">
    <source>
        <dbReference type="ARBA" id="ARBA00023012"/>
    </source>
</evidence>
<dbReference type="GO" id="GO:0000155">
    <property type="term" value="F:phosphorelay sensor kinase activity"/>
    <property type="evidence" value="ECO:0007669"/>
    <property type="project" value="InterPro"/>
</dbReference>
<evidence type="ECO:0000256" key="2">
    <source>
        <dbReference type="ARBA" id="ARBA00022777"/>
    </source>
</evidence>
<dbReference type="SUPFAM" id="SSF48452">
    <property type="entry name" value="TPR-like"/>
    <property type="match status" value="2"/>
</dbReference>
<evidence type="ECO:0000259" key="7">
    <source>
        <dbReference type="PROSITE" id="PS50109"/>
    </source>
</evidence>
<dbReference type="Pfam" id="PF13424">
    <property type="entry name" value="TPR_12"/>
    <property type="match status" value="1"/>
</dbReference>
<feature type="repeat" description="TPR" evidence="4">
    <location>
        <begin position="231"/>
        <end position="264"/>
    </location>
</feature>
<dbReference type="SMART" id="SM00028">
    <property type="entry name" value="TPR"/>
    <property type="match status" value="6"/>
</dbReference>
<keyword evidence="5" id="KW-1133">Transmembrane helix</keyword>
<evidence type="ECO:0000256" key="6">
    <source>
        <dbReference type="SAM" id="SignalP"/>
    </source>
</evidence>
<name>A0A368JLZ1_9BACT</name>
<dbReference type="InterPro" id="IPR003594">
    <property type="entry name" value="HATPase_dom"/>
</dbReference>
<dbReference type="EMBL" id="QOWE01000017">
    <property type="protein sequence ID" value="RCR67684.1"/>
    <property type="molecule type" value="Genomic_DNA"/>
</dbReference>
<feature type="chain" id="PRO_5016662849" evidence="6">
    <location>
        <begin position="23"/>
        <end position="664"/>
    </location>
</feature>
<feature type="repeat" description="TPR" evidence="4">
    <location>
        <begin position="150"/>
        <end position="183"/>
    </location>
</feature>
<dbReference type="GO" id="GO:0046983">
    <property type="term" value="F:protein dimerization activity"/>
    <property type="evidence" value="ECO:0007669"/>
    <property type="project" value="InterPro"/>
</dbReference>
<evidence type="ECO:0000256" key="5">
    <source>
        <dbReference type="SAM" id="Phobius"/>
    </source>
</evidence>
<keyword evidence="2 8" id="KW-0418">Kinase</keyword>
<dbReference type="RefSeq" id="WP_114407815.1">
    <property type="nucleotide sequence ID" value="NZ_QOWE01000017.1"/>
</dbReference>
<accession>A0A368JLZ1</accession>
<keyword evidence="9" id="KW-1185">Reference proteome</keyword>
<comment type="caution">
    <text evidence="8">The sequence shown here is derived from an EMBL/GenBank/DDBJ whole genome shotgun (WGS) entry which is preliminary data.</text>
</comment>
<dbReference type="PROSITE" id="PS50109">
    <property type="entry name" value="HIS_KIN"/>
    <property type="match status" value="1"/>
</dbReference>
<dbReference type="PANTHER" id="PTHR24421">
    <property type="entry name" value="NITRATE/NITRITE SENSOR PROTEIN NARX-RELATED"/>
    <property type="match status" value="1"/>
</dbReference>
<keyword evidence="6" id="KW-0732">Signal</keyword>
<protein>
    <submittedName>
        <fullName evidence="8">Histidine kinase</fullName>
    </submittedName>
</protein>
<dbReference type="SMART" id="SM00387">
    <property type="entry name" value="HATPase_c"/>
    <property type="match status" value="1"/>
</dbReference>
<reference evidence="8 9" key="1">
    <citation type="submission" date="2018-07" db="EMBL/GenBank/DDBJ databases">
        <title>Genome analysis of Larkinella rosea.</title>
        <authorList>
            <person name="Zhou Z."/>
            <person name="Wang G."/>
        </authorList>
    </citation>
    <scope>NUCLEOTIDE SEQUENCE [LARGE SCALE GENOMIC DNA]</scope>
    <source>
        <strain evidence="9">zzj9</strain>
    </source>
</reference>
<dbReference type="InterPro" id="IPR005467">
    <property type="entry name" value="His_kinase_dom"/>
</dbReference>